<keyword evidence="7" id="KW-0812">Transmembrane</keyword>
<comment type="similarity">
    <text evidence="2">Belongs to the plant rapid alkalinization factor (RALF) family.</text>
</comment>
<evidence type="ECO:0000256" key="4">
    <source>
        <dbReference type="ARBA" id="ARBA00022702"/>
    </source>
</evidence>
<comment type="subcellular location">
    <subcellularLocation>
        <location evidence="1">Secreted</location>
    </subcellularLocation>
</comment>
<feature type="transmembrane region" description="Helical" evidence="7">
    <location>
        <begin position="248"/>
        <end position="271"/>
    </location>
</feature>
<organism evidence="9 10">
    <name type="scientific">Gossypium anomalum</name>
    <dbReference type="NCBI Taxonomy" id="47600"/>
    <lineage>
        <taxon>Eukaryota</taxon>
        <taxon>Viridiplantae</taxon>
        <taxon>Streptophyta</taxon>
        <taxon>Embryophyta</taxon>
        <taxon>Tracheophyta</taxon>
        <taxon>Spermatophyta</taxon>
        <taxon>Magnoliopsida</taxon>
        <taxon>eudicotyledons</taxon>
        <taxon>Gunneridae</taxon>
        <taxon>Pentapetalae</taxon>
        <taxon>rosids</taxon>
        <taxon>malvids</taxon>
        <taxon>Malvales</taxon>
        <taxon>Malvaceae</taxon>
        <taxon>Malvoideae</taxon>
        <taxon>Gossypium</taxon>
    </lineage>
</organism>
<feature type="signal peptide" evidence="8">
    <location>
        <begin position="1"/>
        <end position="23"/>
    </location>
</feature>
<evidence type="ECO:0000256" key="5">
    <source>
        <dbReference type="ARBA" id="ARBA00022729"/>
    </source>
</evidence>
<reference evidence="9 10" key="1">
    <citation type="journal article" date="2021" name="bioRxiv">
        <title>The Gossypium anomalum genome as a resource for cotton improvement and evolutionary analysis of hybrid incompatibility.</title>
        <authorList>
            <person name="Grover C.E."/>
            <person name="Yuan D."/>
            <person name="Arick M.A."/>
            <person name="Miller E.R."/>
            <person name="Hu G."/>
            <person name="Peterson D.G."/>
            <person name="Wendel J.F."/>
            <person name="Udall J.A."/>
        </authorList>
    </citation>
    <scope>NUCLEOTIDE SEQUENCE [LARGE SCALE GENOMIC DNA]</scope>
    <source>
        <strain evidence="9">JFW-Udall</strain>
        <tissue evidence="9">Leaf</tissue>
    </source>
</reference>
<feature type="transmembrane region" description="Helical" evidence="7">
    <location>
        <begin position="163"/>
        <end position="183"/>
    </location>
</feature>
<evidence type="ECO:0000256" key="6">
    <source>
        <dbReference type="ARBA" id="ARBA00023157"/>
    </source>
</evidence>
<evidence type="ECO:0000256" key="2">
    <source>
        <dbReference type="ARBA" id="ARBA00009178"/>
    </source>
</evidence>
<dbReference type="EMBL" id="JAHUZN010000003">
    <property type="protein sequence ID" value="KAG8499869.1"/>
    <property type="molecule type" value="Genomic_DNA"/>
</dbReference>
<dbReference type="InterPro" id="IPR008801">
    <property type="entry name" value="RALF"/>
</dbReference>
<dbReference type="PANTHER" id="PTHR33136:SF36">
    <property type="entry name" value="PROTEIN RALF-LIKE 31"/>
    <property type="match status" value="1"/>
</dbReference>
<dbReference type="GO" id="GO:0019722">
    <property type="term" value="P:calcium-mediated signaling"/>
    <property type="evidence" value="ECO:0007669"/>
    <property type="project" value="TreeGrafter"/>
</dbReference>
<keyword evidence="10" id="KW-1185">Reference proteome</keyword>
<dbReference type="Pfam" id="PF05498">
    <property type="entry name" value="RALF"/>
    <property type="match status" value="1"/>
</dbReference>
<accession>A0A8J6D8T2</accession>
<keyword evidence="7" id="KW-0472">Membrane</keyword>
<dbReference type="GO" id="GO:0040008">
    <property type="term" value="P:regulation of growth"/>
    <property type="evidence" value="ECO:0007669"/>
    <property type="project" value="UniProtKB-ARBA"/>
</dbReference>
<evidence type="ECO:0000256" key="8">
    <source>
        <dbReference type="SAM" id="SignalP"/>
    </source>
</evidence>
<dbReference type="OrthoDB" id="1906275at2759"/>
<dbReference type="PANTHER" id="PTHR33136">
    <property type="entry name" value="RAPID ALKALINIZATION FACTOR-LIKE"/>
    <property type="match status" value="1"/>
</dbReference>
<keyword evidence="5 8" id="KW-0732">Signal</keyword>
<proteinExistence type="inferred from homology"/>
<keyword evidence="7" id="KW-1133">Transmembrane helix</keyword>
<dbReference type="GO" id="GO:0005179">
    <property type="term" value="F:hormone activity"/>
    <property type="evidence" value="ECO:0007669"/>
    <property type="project" value="UniProtKB-KW"/>
</dbReference>
<feature type="chain" id="PRO_5035212349" evidence="8">
    <location>
        <begin position="24"/>
        <end position="279"/>
    </location>
</feature>
<feature type="transmembrane region" description="Helical" evidence="7">
    <location>
        <begin position="189"/>
        <end position="209"/>
    </location>
</feature>
<feature type="transmembrane region" description="Helical" evidence="7">
    <location>
        <begin position="130"/>
        <end position="151"/>
    </location>
</feature>
<evidence type="ECO:0000256" key="7">
    <source>
        <dbReference type="SAM" id="Phobius"/>
    </source>
</evidence>
<keyword evidence="6" id="KW-1015">Disulfide bond</keyword>
<evidence type="ECO:0000313" key="10">
    <source>
        <dbReference type="Proteomes" id="UP000701853"/>
    </source>
</evidence>
<dbReference type="GO" id="GO:0009506">
    <property type="term" value="C:plasmodesma"/>
    <property type="evidence" value="ECO:0007669"/>
    <property type="project" value="TreeGrafter"/>
</dbReference>
<dbReference type="GO" id="GO:0005576">
    <property type="term" value="C:extracellular region"/>
    <property type="evidence" value="ECO:0007669"/>
    <property type="project" value="UniProtKB-SubCell"/>
</dbReference>
<keyword evidence="3" id="KW-0964">Secreted</keyword>
<keyword evidence="4" id="KW-0372">Hormone</keyword>
<evidence type="ECO:0000256" key="3">
    <source>
        <dbReference type="ARBA" id="ARBA00022525"/>
    </source>
</evidence>
<evidence type="ECO:0000313" key="9">
    <source>
        <dbReference type="EMBL" id="KAG8499869.1"/>
    </source>
</evidence>
<evidence type="ECO:0000256" key="1">
    <source>
        <dbReference type="ARBA" id="ARBA00004613"/>
    </source>
</evidence>
<name>A0A8J6D8T2_9ROSI</name>
<dbReference type="Proteomes" id="UP000701853">
    <property type="component" value="Chromosome 3"/>
</dbReference>
<protein>
    <submittedName>
        <fullName evidence="9">Uncharacterized protein</fullName>
    </submittedName>
</protein>
<comment type="caution">
    <text evidence="9">The sequence shown here is derived from an EMBL/GenBank/DDBJ whole genome shotgun (WGS) entry which is preliminary data.</text>
</comment>
<feature type="transmembrane region" description="Helical" evidence="7">
    <location>
        <begin position="221"/>
        <end position="242"/>
    </location>
</feature>
<dbReference type="AlphaFoldDB" id="A0A8J6D8T2"/>
<sequence>MAILKLIFITLTLPLLFLHSYVAVSILELQNALKTSEIDATVRRACSKKLEDCLESEDMESETQRRLLLMQRRYISYETLRRDMVPCQKPGSSYYDCGAARANPYSRGCEIITRCARGIKVILISQHFSLSYFSTLSASFASVPCCFFIICNCLQMEKSFSNLFWDHFLFICAHLSSICELNNDDLTRGYLFFFMGVLFISLYTIYIWYQYQSSNGVHLVNVMIEISFSFIGNGIALIGRWFVPLDNLLWLVIGTCTMFSICVILFCYYLFSSGKFKKP</sequence>
<gene>
    <name evidence="9" type="ORF">CXB51_006469</name>
</gene>